<sequence>MLTASIILFGEPEGITVLRSKLHENVTISYKEPGICETTPGVKSYSGYVHLPPHFLEHATGEIQDYPINTFFWFFEALKNHSTEPLAIWLNGPGGSSLVGLLEANGPCFTSPDSKCTYLNPWSWNNEVNTLYIEQPDQVGFSYDIPNNSTLIPEMIGFSICPGDFINGVPPTDNTSRKQAAHALWHFAQTWFFEFPHYRPSNDRIGLWTESYGGHYGPKFMRFFREQNEKIDRATAEKGARKLHLDTLGIVNGCINDLVQGEEYFHFGYNNTYNISLFNHSTYTSLLHQWRRPGGDKDNLVACREALCKGGTTEKCDEFVMSFYIAVNMVAYNTVDAYDTTQTQENPFPPPYMHGYLTEEDVLRALGVPVNFTCISWVVNQAFTWGSYDVLRGGFLESIGELLDGSVKVHVMYGDRDSACNWVAGESASLAIPHPHQSRFSSAGYIPLLLPNSVKSAGYTRQSGNLPFSRIFNAGHEVPSYQPEAAYTAFMRAMFNRDIATGLVPETDELQTVGLSDIRGVMNREIPKSMKERCYVLKRKTCEEEEWGGVNGTAVVRSWVVGFDTTDKKSEWKDL</sequence>
<evidence type="ECO:0000256" key="1">
    <source>
        <dbReference type="ARBA" id="ARBA00009431"/>
    </source>
</evidence>
<dbReference type="AlphaFoldDB" id="A0AA39WLK1"/>
<keyword evidence="5" id="KW-0378">Hydrolase</keyword>
<keyword evidence="4" id="KW-0732">Signal</keyword>
<dbReference type="GO" id="GO:0000324">
    <property type="term" value="C:fungal-type vacuole"/>
    <property type="evidence" value="ECO:0007669"/>
    <property type="project" value="TreeGrafter"/>
</dbReference>
<dbReference type="InterPro" id="IPR033124">
    <property type="entry name" value="Ser_caboxypep_his_AS"/>
</dbReference>
<evidence type="ECO:0000256" key="5">
    <source>
        <dbReference type="ARBA" id="ARBA00022801"/>
    </source>
</evidence>
<name>A0AA39WLK1_9PEZI</name>
<evidence type="ECO:0000313" key="7">
    <source>
        <dbReference type="EMBL" id="KAK0617651.1"/>
    </source>
</evidence>
<keyword evidence="3" id="KW-0645">Protease</keyword>
<keyword evidence="8" id="KW-1185">Reference proteome</keyword>
<dbReference type="Gene3D" id="3.40.50.1820">
    <property type="entry name" value="alpha/beta hydrolase"/>
    <property type="match status" value="1"/>
</dbReference>
<dbReference type="PRINTS" id="PR00724">
    <property type="entry name" value="CRBOXYPTASEC"/>
</dbReference>
<keyword evidence="2" id="KW-0121">Carboxypeptidase</keyword>
<keyword evidence="6" id="KW-0325">Glycoprotein</keyword>
<gene>
    <name evidence="7" type="ORF">B0T14DRAFT_590462</name>
</gene>
<dbReference type="Pfam" id="PF00450">
    <property type="entry name" value="Peptidase_S10"/>
    <property type="match status" value="1"/>
</dbReference>
<proteinExistence type="inferred from homology"/>
<evidence type="ECO:0000256" key="4">
    <source>
        <dbReference type="ARBA" id="ARBA00022729"/>
    </source>
</evidence>
<organism evidence="7 8">
    <name type="scientific">Immersiella caudata</name>
    <dbReference type="NCBI Taxonomy" id="314043"/>
    <lineage>
        <taxon>Eukaryota</taxon>
        <taxon>Fungi</taxon>
        <taxon>Dikarya</taxon>
        <taxon>Ascomycota</taxon>
        <taxon>Pezizomycotina</taxon>
        <taxon>Sordariomycetes</taxon>
        <taxon>Sordariomycetidae</taxon>
        <taxon>Sordariales</taxon>
        <taxon>Lasiosphaeriaceae</taxon>
        <taxon>Immersiella</taxon>
    </lineage>
</organism>
<dbReference type="InterPro" id="IPR029058">
    <property type="entry name" value="AB_hydrolase_fold"/>
</dbReference>
<dbReference type="GO" id="GO:0006508">
    <property type="term" value="P:proteolysis"/>
    <property type="evidence" value="ECO:0007669"/>
    <property type="project" value="UniProtKB-KW"/>
</dbReference>
<dbReference type="PROSITE" id="PS00560">
    <property type="entry name" value="CARBOXYPEPT_SER_HIS"/>
    <property type="match status" value="1"/>
</dbReference>
<dbReference type="PANTHER" id="PTHR11802">
    <property type="entry name" value="SERINE PROTEASE FAMILY S10 SERINE CARBOXYPEPTIDASE"/>
    <property type="match status" value="1"/>
</dbReference>
<evidence type="ECO:0000256" key="3">
    <source>
        <dbReference type="ARBA" id="ARBA00022670"/>
    </source>
</evidence>
<dbReference type="PANTHER" id="PTHR11802:SF189">
    <property type="entry name" value="CARBOXYPEPTIDASE"/>
    <property type="match status" value="1"/>
</dbReference>
<comment type="similarity">
    <text evidence="1">Belongs to the peptidase S10 family.</text>
</comment>
<dbReference type="SUPFAM" id="SSF53474">
    <property type="entry name" value="alpha/beta-Hydrolases"/>
    <property type="match status" value="1"/>
</dbReference>
<reference evidence="7" key="1">
    <citation type="submission" date="2023-06" db="EMBL/GenBank/DDBJ databases">
        <title>Genome-scale phylogeny and comparative genomics of the fungal order Sordariales.</title>
        <authorList>
            <consortium name="Lawrence Berkeley National Laboratory"/>
            <person name="Hensen N."/>
            <person name="Bonometti L."/>
            <person name="Westerberg I."/>
            <person name="Brannstrom I.O."/>
            <person name="Guillou S."/>
            <person name="Cros-Aarteil S."/>
            <person name="Calhoun S."/>
            <person name="Haridas S."/>
            <person name="Kuo A."/>
            <person name="Mondo S."/>
            <person name="Pangilinan J."/>
            <person name="Riley R."/>
            <person name="Labutti K."/>
            <person name="Andreopoulos B."/>
            <person name="Lipzen A."/>
            <person name="Chen C."/>
            <person name="Yanf M."/>
            <person name="Daum C."/>
            <person name="Ng V."/>
            <person name="Clum A."/>
            <person name="Steindorff A."/>
            <person name="Ohm R."/>
            <person name="Martin F."/>
            <person name="Silar P."/>
            <person name="Natvig D."/>
            <person name="Lalanne C."/>
            <person name="Gautier V."/>
            <person name="Ament-Velasquez S.L."/>
            <person name="Kruys A."/>
            <person name="Hutchinson M.I."/>
            <person name="Powell A.J."/>
            <person name="Barry K."/>
            <person name="Miller A.N."/>
            <person name="Grigoriev I.V."/>
            <person name="Debuchy R."/>
            <person name="Gladieux P."/>
            <person name="Thoren M.H."/>
            <person name="Johannesson H."/>
        </authorList>
    </citation>
    <scope>NUCLEOTIDE SEQUENCE</scope>
    <source>
        <strain evidence="7">CBS 606.72</strain>
    </source>
</reference>
<dbReference type="InterPro" id="IPR001563">
    <property type="entry name" value="Peptidase_S10"/>
</dbReference>
<accession>A0AA39WLK1</accession>
<evidence type="ECO:0000256" key="2">
    <source>
        <dbReference type="ARBA" id="ARBA00022645"/>
    </source>
</evidence>
<protein>
    <submittedName>
        <fullName evidence="7">Lysosomal protective protein</fullName>
    </submittedName>
</protein>
<comment type="caution">
    <text evidence="7">The sequence shown here is derived from an EMBL/GenBank/DDBJ whole genome shotgun (WGS) entry which is preliminary data.</text>
</comment>
<evidence type="ECO:0000256" key="6">
    <source>
        <dbReference type="ARBA" id="ARBA00023180"/>
    </source>
</evidence>
<dbReference type="EMBL" id="JAULSU010000005">
    <property type="protein sequence ID" value="KAK0617651.1"/>
    <property type="molecule type" value="Genomic_DNA"/>
</dbReference>
<dbReference type="Proteomes" id="UP001175000">
    <property type="component" value="Unassembled WGS sequence"/>
</dbReference>
<evidence type="ECO:0000313" key="8">
    <source>
        <dbReference type="Proteomes" id="UP001175000"/>
    </source>
</evidence>
<dbReference type="GO" id="GO:0004185">
    <property type="term" value="F:serine-type carboxypeptidase activity"/>
    <property type="evidence" value="ECO:0007669"/>
    <property type="project" value="InterPro"/>
</dbReference>